<name>A0ABV1E297_9FIRM</name>
<evidence type="ECO:0008006" key="3">
    <source>
        <dbReference type="Google" id="ProtNLM"/>
    </source>
</evidence>
<gene>
    <name evidence="1" type="ORF">WMO26_09270</name>
</gene>
<dbReference type="EMBL" id="JBBMFD010000016">
    <property type="protein sequence ID" value="MEQ2441014.1"/>
    <property type="molecule type" value="Genomic_DNA"/>
</dbReference>
<evidence type="ECO:0000313" key="2">
    <source>
        <dbReference type="Proteomes" id="UP001489509"/>
    </source>
</evidence>
<dbReference type="RefSeq" id="WP_349219871.1">
    <property type="nucleotide sequence ID" value="NZ_JBBMFD010000016.1"/>
</dbReference>
<accession>A0ABV1E297</accession>
<evidence type="ECO:0000313" key="1">
    <source>
        <dbReference type="EMBL" id="MEQ2441014.1"/>
    </source>
</evidence>
<dbReference type="Proteomes" id="UP001489509">
    <property type="component" value="Unassembled WGS sequence"/>
</dbReference>
<protein>
    <recommendedName>
        <fullName evidence="3">PD-(D/E)XK endonuclease-like domain-containing protein</fullName>
    </recommendedName>
</protein>
<organism evidence="1 2">
    <name type="scientific">Solibaculum intestinale</name>
    <dbReference type="NCBI Taxonomy" id="3133165"/>
    <lineage>
        <taxon>Bacteria</taxon>
        <taxon>Bacillati</taxon>
        <taxon>Bacillota</taxon>
        <taxon>Clostridia</taxon>
        <taxon>Eubacteriales</taxon>
        <taxon>Oscillospiraceae</taxon>
        <taxon>Solibaculum</taxon>
    </lineage>
</organism>
<comment type="caution">
    <text evidence="1">The sequence shown here is derived from an EMBL/GenBank/DDBJ whole genome shotgun (WGS) entry which is preliminary data.</text>
</comment>
<keyword evidence="2" id="KW-1185">Reference proteome</keyword>
<proteinExistence type="predicted"/>
<sequence length="283" mass="32495">MPTILGYHLLAQRFLPIKRGQAKRQAFLLGAQGEDFLRDPPHPFRRKEASLGAFADYVNALSAAELLTQETAFAHSHPQKKDLIRAYLAGFLCHRAYWEAVGPFFRAALSAYEQTDEPARAMELDENLPARIEAVFDILLLRYETGQLPFELSLKETWPREAGVWECVSMVYADGLAQGWREPVAQAAVLKAMEHRRRWMRVLNNRTTFKRSALRLYEGLLLRKGIVTARMHPLTEPDGFDYANVEHAVWRDPLYPETEREESLFDLFEQAAERAQEALHANL</sequence>
<reference evidence="1 2" key="1">
    <citation type="submission" date="2024-03" db="EMBL/GenBank/DDBJ databases">
        <title>Human intestinal bacterial collection.</title>
        <authorList>
            <person name="Pauvert C."/>
            <person name="Hitch T.C.A."/>
            <person name="Clavel T."/>
        </authorList>
    </citation>
    <scope>NUCLEOTIDE SEQUENCE [LARGE SCALE GENOMIC DNA]</scope>
    <source>
        <strain evidence="1 2">CLA-JM-H44</strain>
    </source>
</reference>